<keyword evidence="2" id="KW-1185">Reference proteome</keyword>
<dbReference type="Proteomes" id="UP000245626">
    <property type="component" value="Unassembled WGS sequence"/>
</dbReference>
<gene>
    <name evidence="1" type="ORF">IE53DRAFT_37501</name>
</gene>
<proteinExistence type="predicted"/>
<evidence type="ECO:0000313" key="1">
    <source>
        <dbReference type="EMBL" id="PWN51762.1"/>
    </source>
</evidence>
<organism evidence="1 2">
    <name type="scientific">Violaceomyces palustris</name>
    <dbReference type="NCBI Taxonomy" id="1673888"/>
    <lineage>
        <taxon>Eukaryota</taxon>
        <taxon>Fungi</taxon>
        <taxon>Dikarya</taxon>
        <taxon>Basidiomycota</taxon>
        <taxon>Ustilaginomycotina</taxon>
        <taxon>Ustilaginomycetes</taxon>
        <taxon>Violaceomycetales</taxon>
        <taxon>Violaceomycetaceae</taxon>
        <taxon>Violaceomyces</taxon>
    </lineage>
</organism>
<sequence length="236" mass="26439">MDALVALMIEDAEVQRETDRSPSSRRWKRMGLPVRRRSGLRGKAGDHRTQDTGRHLLGRGIGMGKAGTAADRDAADLHHRSCPQAHAHAHAHAHGSRLHHHRCQRCKCGLSEGSRRDERKHRHSVGSQGLAALVARVGRMKRGLPRLAAEGETTNLAGRPETLAGWRDGKGYTRMKHGDSHRWRWVALAVEFARAVDHRNRAAGLSASADYCDAQRHRHRHLPEAIPRWCCPEDRT</sequence>
<evidence type="ECO:0000313" key="2">
    <source>
        <dbReference type="Proteomes" id="UP000245626"/>
    </source>
</evidence>
<dbReference type="EMBL" id="KZ819819">
    <property type="protein sequence ID" value="PWN51762.1"/>
    <property type="molecule type" value="Genomic_DNA"/>
</dbReference>
<reference evidence="1 2" key="1">
    <citation type="journal article" date="2018" name="Mol. Biol. Evol.">
        <title>Broad Genomic Sampling Reveals a Smut Pathogenic Ancestry of the Fungal Clade Ustilaginomycotina.</title>
        <authorList>
            <person name="Kijpornyongpan T."/>
            <person name="Mondo S.J."/>
            <person name="Barry K."/>
            <person name="Sandor L."/>
            <person name="Lee J."/>
            <person name="Lipzen A."/>
            <person name="Pangilinan J."/>
            <person name="LaButti K."/>
            <person name="Hainaut M."/>
            <person name="Henrissat B."/>
            <person name="Grigoriev I.V."/>
            <person name="Spatafora J.W."/>
            <person name="Aime M.C."/>
        </authorList>
    </citation>
    <scope>NUCLEOTIDE SEQUENCE [LARGE SCALE GENOMIC DNA]</scope>
    <source>
        <strain evidence="1 2">SA 807</strain>
    </source>
</reference>
<protein>
    <submittedName>
        <fullName evidence="1">Uncharacterized protein</fullName>
    </submittedName>
</protein>
<name>A0ACD0P164_9BASI</name>
<accession>A0ACD0P164</accession>